<sequence length="492" mass="54443">MARKSTLTTEKLKELGTDKLAQLVLHETEGNAGFRRQVKAALAGKSGPEAMAKLIDRRLSGLARAKNFIEWDKARAFAGDLRSLTDTITSELGPAAPALAIDRLLRFIATHEQVFERIDDSSGRVQDVYYQAIHATGDLAPSLPVPEAGALPGKIMAALGESTHGYLADVTEAVAAHLPQDTLARWDNDLKDAIAARQAEEAARKPDGWFYSMTSRWARMRQTIASARGDLDLLIALEIKKKPHMRDTLGIAAQLLEAGRCAEALEWVRQPGRRSFVENDDGLSPERISLEARILDATGDRSAAQALRWCCFEARLSADILREYLKQLPDFEDIEAEDRAHAVALEKDEPEAALQFFLDWPRHDLAATLIVAHAHRWDGGDWHILPKVAGLLEHDHPLAATILYRALLDNILDRARSKAYGHGAKYLGKLELLADEADPIRPSGMADHAAYLAKLKTAHPRKSGFWTRVGDGEPKERSLSEARRPVWLKDDG</sequence>
<evidence type="ECO:0000256" key="1">
    <source>
        <dbReference type="SAM" id="MobiDB-lite"/>
    </source>
</evidence>
<evidence type="ECO:0000313" key="3">
    <source>
        <dbReference type="Proteomes" id="UP000030021"/>
    </source>
</evidence>
<dbReference type="Pfam" id="PF21810">
    <property type="entry name" value="DUF6880"/>
    <property type="match status" value="1"/>
</dbReference>
<reference evidence="2 3" key="1">
    <citation type="submission" date="2013-01" db="EMBL/GenBank/DDBJ databases">
        <authorList>
            <person name="Fiebig A."/>
            <person name="Goeker M."/>
            <person name="Klenk H.-P.P."/>
        </authorList>
    </citation>
    <scope>NUCLEOTIDE SEQUENCE [LARGE SCALE GENOMIC DNA]</scope>
    <source>
        <strain evidence="2 3">DSM 17069</strain>
    </source>
</reference>
<gene>
    <name evidence="2" type="ORF">rosmuc_01254</name>
</gene>
<evidence type="ECO:0000313" key="2">
    <source>
        <dbReference type="EMBL" id="KGM88843.1"/>
    </source>
</evidence>
<organism evidence="2 3">
    <name type="scientific">Roseovarius mucosus DSM 17069</name>
    <dbReference type="NCBI Taxonomy" id="1288298"/>
    <lineage>
        <taxon>Bacteria</taxon>
        <taxon>Pseudomonadati</taxon>
        <taxon>Pseudomonadota</taxon>
        <taxon>Alphaproteobacteria</taxon>
        <taxon>Rhodobacterales</taxon>
        <taxon>Roseobacteraceae</taxon>
        <taxon>Roseovarius</taxon>
    </lineage>
</organism>
<dbReference type="PATRIC" id="fig|1288298.3.peg.1265"/>
<dbReference type="AlphaFoldDB" id="A0A0A0HS18"/>
<dbReference type="RefSeq" id="WP_052115278.1">
    <property type="nucleotide sequence ID" value="NZ_KN293977.1"/>
</dbReference>
<dbReference type="HOGENOM" id="CLU_044682_0_0_5"/>
<protein>
    <submittedName>
        <fullName evidence="2">Uncharacterized protein</fullName>
    </submittedName>
</protein>
<name>A0A0A0HS18_9RHOB</name>
<dbReference type="OrthoDB" id="7183688at2"/>
<comment type="caution">
    <text evidence="2">The sequence shown here is derived from an EMBL/GenBank/DDBJ whole genome shotgun (WGS) entry which is preliminary data.</text>
</comment>
<feature type="compositionally biased region" description="Basic and acidic residues" evidence="1">
    <location>
        <begin position="470"/>
        <end position="484"/>
    </location>
</feature>
<proteinExistence type="predicted"/>
<dbReference type="EMBL" id="AONH01000006">
    <property type="protein sequence ID" value="KGM88843.1"/>
    <property type="molecule type" value="Genomic_DNA"/>
</dbReference>
<dbReference type="Proteomes" id="UP000030021">
    <property type="component" value="Unassembled WGS sequence"/>
</dbReference>
<dbReference type="InterPro" id="IPR049245">
    <property type="entry name" value="DUF6880"/>
</dbReference>
<dbReference type="eggNOG" id="COG3118">
    <property type="taxonomic scope" value="Bacteria"/>
</dbReference>
<accession>A0A0A0HS18</accession>
<feature type="region of interest" description="Disordered" evidence="1">
    <location>
        <begin position="464"/>
        <end position="484"/>
    </location>
</feature>